<sequence>MTTASKTFAPAAVSGGSFDPLAGILGFFERLGAARRCAAAISVDRLPSKTDLKILGLDKMDFGNLPR</sequence>
<reference evidence="1 2" key="1">
    <citation type="submission" date="2020-08" db="EMBL/GenBank/DDBJ databases">
        <title>Genome sequence of Rhizobiales bacterium strain IZ6.</title>
        <authorList>
            <person name="Nakai R."/>
            <person name="Naganuma T."/>
        </authorList>
    </citation>
    <scope>NUCLEOTIDE SEQUENCE [LARGE SCALE GENOMIC DNA]</scope>
    <source>
        <strain evidence="1 2">IZ6</strain>
    </source>
</reference>
<dbReference type="RefSeq" id="WP_222877075.1">
    <property type="nucleotide sequence ID" value="NZ_AP023361.1"/>
</dbReference>
<protein>
    <submittedName>
        <fullName evidence="1">Uncharacterized protein</fullName>
    </submittedName>
</protein>
<dbReference type="AlphaFoldDB" id="A0A6S6QVB5"/>
<keyword evidence="2" id="KW-1185">Reference proteome</keyword>
<name>A0A6S6QVB5_9HYPH</name>
<accession>A0A6S6QVB5</accession>
<dbReference type="EMBL" id="AP023361">
    <property type="protein sequence ID" value="BCJ90448.1"/>
    <property type="molecule type" value="Genomic_DNA"/>
</dbReference>
<evidence type="ECO:0000313" key="2">
    <source>
        <dbReference type="Proteomes" id="UP000515317"/>
    </source>
</evidence>
<dbReference type="KEGG" id="tso:IZ6_11830"/>
<organism evidence="1 2">
    <name type="scientific">Terrihabitans soli</name>
    <dbReference type="NCBI Taxonomy" id="708113"/>
    <lineage>
        <taxon>Bacteria</taxon>
        <taxon>Pseudomonadati</taxon>
        <taxon>Pseudomonadota</taxon>
        <taxon>Alphaproteobacteria</taxon>
        <taxon>Hyphomicrobiales</taxon>
        <taxon>Terrihabitans</taxon>
    </lineage>
</organism>
<dbReference type="Proteomes" id="UP000515317">
    <property type="component" value="Chromosome"/>
</dbReference>
<evidence type="ECO:0000313" key="1">
    <source>
        <dbReference type="EMBL" id="BCJ90448.1"/>
    </source>
</evidence>
<proteinExistence type="predicted"/>
<gene>
    <name evidence="1" type="ORF">IZ6_11830</name>
</gene>